<proteinExistence type="inferred from homology"/>
<protein>
    <submittedName>
        <fullName evidence="7">19932_t:CDS:1</fullName>
    </submittedName>
</protein>
<evidence type="ECO:0000256" key="4">
    <source>
        <dbReference type="ARBA" id="ARBA00023136"/>
    </source>
</evidence>
<reference evidence="7" key="1">
    <citation type="submission" date="2021-06" db="EMBL/GenBank/DDBJ databases">
        <authorList>
            <person name="Kallberg Y."/>
            <person name="Tangrot J."/>
            <person name="Rosling A."/>
        </authorList>
    </citation>
    <scope>NUCLEOTIDE SEQUENCE</scope>
    <source>
        <strain evidence="7">MA453B</strain>
    </source>
</reference>
<feature type="transmembrane region" description="Helical" evidence="6">
    <location>
        <begin position="348"/>
        <end position="370"/>
    </location>
</feature>
<organism evidence="7 8">
    <name type="scientific">Dentiscutata erythropus</name>
    <dbReference type="NCBI Taxonomy" id="1348616"/>
    <lineage>
        <taxon>Eukaryota</taxon>
        <taxon>Fungi</taxon>
        <taxon>Fungi incertae sedis</taxon>
        <taxon>Mucoromycota</taxon>
        <taxon>Glomeromycotina</taxon>
        <taxon>Glomeromycetes</taxon>
        <taxon>Diversisporales</taxon>
        <taxon>Gigasporaceae</taxon>
        <taxon>Dentiscutata</taxon>
    </lineage>
</organism>
<feature type="transmembrane region" description="Helical" evidence="6">
    <location>
        <begin position="166"/>
        <end position="189"/>
    </location>
</feature>
<evidence type="ECO:0000256" key="2">
    <source>
        <dbReference type="ARBA" id="ARBA00010441"/>
    </source>
</evidence>
<comment type="caution">
    <text evidence="7">The sequence shown here is derived from an EMBL/GenBank/DDBJ whole genome shotgun (WGS) entry which is preliminary data.</text>
</comment>
<dbReference type="InterPro" id="IPR043130">
    <property type="entry name" value="CDP-OH_PTrfase_TM_dom"/>
</dbReference>
<dbReference type="InterPro" id="IPR000462">
    <property type="entry name" value="CDP-OH_P_trans"/>
</dbReference>
<evidence type="ECO:0000256" key="1">
    <source>
        <dbReference type="ARBA" id="ARBA00004370"/>
    </source>
</evidence>
<keyword evidence="4 6" id="KW-0472">Membrane</keyword>
<dbReference type="PROSITE" id="PS00379">
    <property type="entry name" value="CDP_ALCOHOL_P_TRANSF"/>
    <property type="match status" value="1"/>
</dbReference>
<evidence type="ECO:0000256" key="5">
    <source>
        <dbReference type="RuleBase" id="RU003750"/>
    </source>
</evidence>
<feature type="transmembrane region" description="Helical" evidence="6">
    <location>
        <begin position="285"/>
        <end position="305"/>
    </location>
</feature>
<accession>A0A9N9JLE8</accession>
<dbReference type="Pfam" id="PF01066">
    <property type="entry name" value="CDP-OH_P_transf"/>
    <property type="match status" value="1"/>
</dbReference>
<dbReference type="PIRSF" id="PIRSF015665">
    <property type="entry name" value="CHOPT"/>
    <property type="match status" value="1"/>
</dbReference>
<evidence type="ECO:0000313" key="7">
    <source>
        <dbReference type="EMBL" id="CAG8784916.1"/>
    </source>
</evidence>
<comment type="similarity">
    <text evidence="2 5">Belongs to the CDP-alcohol phosphatidyltransferase class-I family.</text>
</comment>
<gene>
    <name evidence="7" type="ORF">DERYTH_LOCUS20194</name>
</gene>
<dbReference type="GO" id="GO:0008654">
    <property type="term" value="P:phospholipid biosynthetic process"/>
    <property type="evidence" value="ECO:0007669"/>
    <property type="project" value="InterPro"/>
</dbReference>
<name>A0A9N9JLE8_9GLOM</name>
<dbReference type="InterPro" id="IPR014472">
    <property type="entry name" value="CHOPT"/>
</dbReference>
<sequence length="406" mass="45799">MDIFVRFIQADNIGEADLKNLAHYKYGAIDKSPIANYILKHYWNWAIELFPRWMAPNLITLCGLGFVFINVLSVIYWINDLVGPGLWLYSTFDNVDGKQARRTGTSSPLGELFDHGCDALNCSFGAVVLAGALGLGHTYYAVVFLLLIIVPFYMSTWEEYHTGVLYLGYFNGPTEGVLGACILMIISAIKGPGLWMEELRNVMNPVPEFIPPNWCLVDLILIFVVFFVVALHIPNSIYNVYLACCDKNESFRTAISQLFTIALYSVSGIFWITSPHSYILKHKHFILFALTVGVVFGRIATKIILAHLTKKPFPMYTVLLVPLFIGAVLTNIPELFDTAPILSPTSEYYYLLAYFGFTVVAYTRWAIYIINKFCEFLNINCLRIPLTSIRSTLHGNVLGEIPLSFE</sequence>
<dbReference type="PANTHER" id="PTHR10414">
    <property type="entry name" value="ETHANOLAMINEPHOSPHOTRANSFERASE"/>
    <property type="match status" value="1"/>
</dbReference>
<dbReference type="GO" id="GO:0016780">
    <property type="term" value="F:phosphotransferase activity, for other substituted phosphate groups"/>
    <property type="evidence" value="ECO:0007669"/>
    <property type="project" value="InterPro"/>
</dbReference>
<comment type="subcellular location">
    <subcellularLocation>
        <location evidence="1">Membrane</location>
    </subcellularLocation>
</comment>
<keyword evidence="6" id="KW-0812">Transmembrane</keyword>
<dbReference type="InterPro" id="IPR048254">
    <property type="entry name" value="CDP_ALCOHOL_P_TRANSF_CS"/>
</dbReference>
<evidence type="ECO:0000256" key="3">
    <source>
        <dbReference type="ARBA" id="ARBA00022679"/>
    </source>
</evidence>
<dbReference type="OrthoDB" id="196717at2759"/>
<dbReference type="Proteomes" id="UP000789405">
    <property type="component" value="Unassembled WGS sequence"/>
</dbReference>
<feature type="transmembrane region" description="Helical" evidence="6">
    <location>
        <begin position="254"/>
        <end position="273"/>
    </location>
</feature>
<dbReference type="GO" id="GO:0016020">
    <property type="term" value="C:membrane"/>
    <property type="evidence" value="ECO:0007669"/>
    <property type="project" value="UniProtKB-SubCell"/>
</dbReference>
<feature type="transmembrane region" description="Helical" evidence="6">
    <location>
        <begin position="137"/>
        <end position="154"/>
    </location>
</feature>
<keyword evidence="8" id="KW-1185">Reference proteome</keyword>
<dbReference type="EMBL" id="CAJVPY010023369">
    <property type="protein sequence ID" value="CAG8784916.1"/>
    <property type="molecule type" value="Genomic_DNA"/>
</dbReference>
<dbReference type="AlphaFoldDB" id="A0A9N9JLE8"/>
<dbReference type="PANTHER" id="PTHR10414:SF77">
    <property type="entry name" value="CDP-ALCOHOL PHOSPHATIDYLTRANSFERASE FAMILY PROTEIN"/>
    <property type="match status" value="1"/>
</dbReference>
<keyword evidence="6" id="KW-1133">Transmembrane helix</keyword>
<dbReference type="Gene3D" id="1.20.120.1760">
    <property type="match status" value="1"/>
</dbReference>
<feature type="transmembrane region" description="Helical" evidence="6">
    <location>
        <begin position="58"/>
        <end position="78"/>
    </location>
</feature>
<keyword evidence="3 5" id="KW-0808">Transferase</keyword>
<evidence type="ECO:0000256" key="6">
    <source>
        <dbReference type="SAM" id="Phobius"/>
    </source>
</evidence>
<feature type="transmembrane region" description="Helical" evidence="6">
    <location>
        <begin position="209"/>
        <end position="233"/>
    </location>
</feature>
<feature type="transmembrane region" description="Helical" evidence="6">
    <location>
        <begin position="317"/>
        <end position="336"/>
    </location>
</feature>
<evidence type="ECO:0000313" key="8">
    <source>
        <dbReference type="Proteomes" id="UP000789405"/>
    </source>
</evidence>